<dbReference type="AlphaFoldDB" id="A0A6J7GTG5"/>
<evidence type="ECO:0000259" key="1">
    <source>
        <dbReference type="Pfam" id="PF02464"/>
    </source>
</evidence>
<protein>
    <submittedName>
        <fullName evidence="2">Unannotated protein</fullName>
    </submittedName>
</protein>
<sequence>MDADWGIGETGASGPRPNAYGDPVGHSWVAAAGPSGIVTANVLTGAEDRVANMAAFAVRALELVARD</sequence>
<dbReference type="InterPro" id="IPR036653">
    <property type="entry name" value="CinA-like_C"/>
</dbReference>
<gene>
    <name evidence="2" type="ORF">UFOPK3564_01181</name>
</gene>
<organism evidence="2">
    <name type="scientific">freshwater metagenome</name>
    <dbReference type="NCBI Taxonomy" id="449393"/>
    <lineage>
        <taxon>unclassified sequences</taxon>
        <taxon>metagenomes</taxon>
        <taxon>ecological metagenomes</taxon>
    </lineage>
</organism>
<dbReference type="Gene3D" id="3.90.950.20">
    <property type="entry name" value="CinA-like"/>
    <property type="match status" value="1"/>
</dbReference>
<dbReference type="InterPro" id="IPR008136">
    <property type="entry name" value="CinA_C"/>
</dbReference>
<accession>A0A6J7GTG5</accession>
<evidence type="ECO:0000313" key="2">
    <source>
        <dbReference type="EMBL" id="CAB4910236.1"/>
    </source>
</evidence>
<feature type="domain" description="CinA C-terminal" evidence="1">
    <location>
        <begin position="1"/>
        <end position="65"/>
    </location>
</feature>
<proteinExistence type="predicted"/>
<name>A0A6J7GTG5_9ZZZZ</name>
<reference evidence="2" key="1">
    <citation type="submission" date="2020-05" db="EMBL/GenBank/DDBJ databases">
        <authorList>
            <person name="Chiriac C."/>
            <person name="Salcher M."/>
            <person name="Ghai R."/>
            <person name="Kavagutti S V."/>
        </authorList>
    </citation>
    <scope>NUCLEOTIDE SEQUENCE</scope>
</reference>
<dbReference type="Pfam" id="PF02464">
    <property type="entry name" value="CinA"/>
    <property type="match status" value="1"/>
</dbReference>
<dbReference type="EMBL" id="CAFBMK010000052">
    <property type="protein sequence ID" value="CAB4910236.1"/>
    <property type="molecule type" value="Genomic_DNA"/>
</dbReference>
<dbReference type="SUPFAM" id="SSF142433">
    <property type="entry name" value="CinA-like"/>
    <property type="match status" value="1"/>
</dbReference>